<dbReference type="EMBL" id="VFRP01000007">
    <property type="protein sequence ID" value="TPE51492.1"/>
    <property type="molecule type" value="Genomic_DNA"/>
</dbReference>
<dbReference type="GO" id="GO:1990189">
    <property type="term" value="F:protein N-terminal-serine acetyltransferase activity"/>
    <property type="evidence" value="ECO:0007669"/>
    <property type="project" value="TreeGrafter"/>
</dbReference>
<dbReference type="InterPro" id="IPR051908">
    <property type="entry name" value="Ribosomal_N-acetyltransferase"/>
</dbReference>
<evidence type="ECO:0000313" key="2">
    <source>
        <dbReference type="EMBL" id="TPE51492.1"/>
    </source>
</evidence>
<evidence type="ECO:0000313" key="3">
    <source>
        <dbReference type="Proteomes" id="UP000319255"/>
    </source>
</evidence>
<comment type="caution">
    <text evidence="2">The sequence shown here is derived from an EMBL/GenBank/DDBJ whole genome shotgun (WGS) entry which is preliminary data.</text>
</comment>
<organism evidence="2 3">
    <name type="scientific">Amaricoccus solimangrovi</name>
    <dbReference type="NCBI Taxonomy" id="2589815"/>
    <lineage>
        <taxon>Bacteria</taxon>
        <taxon>Pseudomonadati</taxon>
        <taxon>Pseudomonadota</taxon>
        <taxon>Alphaproteobacteria</taxon>
        <taxon>Rhodobacterales</taxon>
        <taxon>Paracoccaceae</taxon>
        <taxon>Amaricoccus</taxon>
    </lineage>
</organism>
<dbReference type="InterPro" id="IPR016181">
    <property type="entry name" value="Acyl_CoA_acyltransferase"/>
</dbReference>
<dbReference type="PANTHER" id="PTHR43441:SF2">
    <property type="entry name" value="FAMILY ACETYLTRANSFERASE, PUTATIVE (AFU_ORTHOLOGUE AFUA_7G00850)-RELATED"/>
    <property type="match status" value="1"/>
</dbReference>
<dbReference type="Gene3D" id="3.40.630.30">
    <property type="match status" value="1"/>
</dbReference>
<protein>
    <submittedName>
        <fullName evidence="2">GNAT family N-acetyltransferase</fullName>
    </submittedName>
</protein>
<name>A0A501WRN9_9RHOB</name>
<dbReference type="PANTHER" id="PTHR43441">
    <property type="entry name" value="RIBOSOMAL-PROTEIN-SERINE ACETYLTRANSFERASE"/>
    <property type="match status" value="1"/>
</dbReference>
<dbReference type="SUPFAM" id="SSF55729">
    <property type="entry name" value="Acyl-CoA N-acyltransferases (Nat)"/>
    <property type="match status" value="1"/>
</dbReference>
<dbReference type="PROSITE" id="PS51186">
    <property type="entry name" value="GNAT"/>
    <property type="match status" value="1"/>
</dbReference>
<dbReference type="OrthoDB" id="5295305at2"/>
<sequence length="234" mass="26311">MGELGWIVEGWKPARAPERRVIEGDYARLEPLDRRHAADLHMALQGAEATWDYLPYGPFFGIGEYSRFIERQSASRDPLFFALIDRATRLPGGVMSLMRITPESGTIEVGHVCLAPRARRSRAATEAIFLLAANVFAWGYRRFEWKCDALNLPSRRAAERFGFSYEGVFRRATVVKGRNRDTAWFAMVDGDWPCLGPAYAEWLDPANFDGQGRQVRALSELTAPCLVARDPGLG</sequence>
<gene>
    <name evidence="2" type="ORF">FJM51_09665</name>
</gene>
<evidence type="ECO:0000259" key="1">
    <source>
        <dbReference type="PROSITE" id="PS51186"/>
    </source>
</evidence>
<dbReference type="AlphaFoldDB" id="A0A501WRN9"/>
<dbReference type="Pfam" id="PF13302">
    <property type="entry name" value="Acetyltransf_3"/>
    <property type="match status" value="1"/>
</dbReference>
<dbReference type="GO" id="GO:0008999">
    <property type="term" value="F:protein-N-terminal-alanine acetyltransferase activity"/>
    <property type="evidence" value="ECO:0007669"/>
    <property type="project" value="TreeGrafter"/>
</dbReference>
<dbReference type="RefSeq" id="WP_140453928.1">
    <property type="nucleotide sequence ID" value="NZ_VFRP01000007.1"/>
</dbReference>
<accession>A0A501WRN9</accession>
<dbReference type="InterPro" id="IPR000182">
    <property type="entry name" value="GNAT_dom"/>
</dbReference>
<keyword evidence="2" id="KW-0808">Transferase</keyword>
<proteinExistence type="predicted"/>
<dbReference type="FunFam" id="3.40.630.30:FF:000047">
    <property type="entry name" value="Acetyltransferase, GNAT family"/>
    <property type="match status" value="1"/>
</dbReference>
<dbReference type="Proteomes" id="UP000319255">
    <property type="component" value="Unassembled WGS sequence"/>
</dbReference>
<reference evidence="2 3" key="1">
    <citation type="submission" date="2019-06" db="EMBL/GenBank/DDBJ databases">
        <title>A novel bacterium of genus Amaricoccus, isolated from marine sediment.</title>
        <authorList>
            <person name="Huang H."/>
            <person name="Mo K."/>
            <person name="Hu Y."/>
        </authorList>
    </citation>
    <scope>NUCLEOTIDE SEQUENCE [LARGE SCALE GENOMIC DNA]</scope>
    <source>
        <strain evidence="2 3">HB172011</strain>
    </source>
</reference>
<feature type="domain" description="N-acetyltransferase" evidence="1">
    <location>
        <begin position="27"/>
        <end position="181"/>
    </location>
</feature>
<keyword evidence="3" id="KW-1185">Reference proteome</keyword>